<gene>
    <name evidence="6" type="ORF">BDY17DRAFT_293825</name>
</gene>
<dbReference type="SUPFAM" id="SSF51338">
    <property type="entry name" value="Composite domain of metallo-dependent hydrolases"/>
    <property type="match status" value="1"/>
</dbReference>
<keyword evidence="2" id="KW-0479">Metal-binding</keyword>
<proteinExistence type="predicted"/>
<organism evidence="6 7">
    <name type="scientific">Neohortaea acidophila</name>
    <dbReference type="NCBI Taxonomy" id="245834"/>
    <lineage>
        <taxon>Eukaryota</taxon>
        <taxon>Fungi</taxon>
        <taxon>Dikarya</taxon>
        <taxon>Ascomycota</taxon>
        <taxon>Pezizomycotina</taxon>
        <taxon>Dothideomycetes</taxon>
        <taxon>Dothideomycetidae</taxon>
        <taxon>Mycosphaerellales</taxon>
        <taxon>Teratosphaeriaceae</taxon>
        <taxon>Neohortaea</taxon>
    </lineage>
</organism>
<dbReference type="AlphaFoldDB" id="A0A6A6PZT9"/>
<evidence type="ECO:0000313" key="7">
    <source>
        <dbReference type="Proteomes" id="UP000799767"/>
    </source>
</evidence>
<dbReference type="RefSeq" id="XP_033592114.1">
    <property type="nucleotide sequence ID" value="XM_033733044.1"/>
</dbReference>
<evidence type="ECO:0000256" key="1">
    <source>
        <dbReference type="ARBA" id="ARBA00001947"/>
    </source>
</evidence>
<dbReference type="Gene3D" id="3.20.20.140">
    <property type="entry name" value="Metal-dependent hydrolases"/>
    <property type="match status" value="1"/>
</dbReference>
<dbReference type="PANTHER" id="PTHR11271:SF37">
    <property type="entry name" value="FAMILY PROTEIN, PUTATIVE (AFU_ORTHOLOGUE AFUA_4G00460)-RELATED"/>
    <property type="match status" value="1"/>
</dbReference>
<sequence length="476" mass="52605">MPNTLLKDGTVISFDEATKSIKVLEKASILIKGDRIARISENANDIDLPADVEVVDVSGKIISPGFTNTHSHMWQTAYRSMAPNCTLTQYLVWISQMASAARSFTPDDIYISCLEGYLEAINSGVTTVVEHANQHWDESVFEPAYNAAVDGGARVWYCFGVNDQPHYSEATQYEGLARLQQRKDDSRGLVSLGIALDSILQMDKEKVEKTKALIKQMHLQAITLHVLGGPWFRGNASSSPTALSDHGFQDLDIPIIFSHGPFVTSTDRDALRKHNWNLAITPESELHYGHGHKTSKLVLDQASLGVDTNFTFSGDMLAQTRLFLQHTRGEQYATTLDAAKIPQNCPFDVEEAFLLVTRHGGLAVRTEDVGVLREGAKADIVVVDGESPNMLGWTNAVAALVLHANVGDIEHVLVDGEFRKRDRKLVLKKGDWGDISKRFASTARRIQEEHKAGRPNLEGEVMGMELGEVESISTRR</sequence>
<accession>A0A6A6PZT9</accession>
<dbReference type="EMBL" id="MU001633">
    <property type="protein sequence ID" value="KAF2485545.1"/>
    <property type="molecule type" value="Genomic_DNA"/>
</dbReference>
<dbReference type="Pfam" id="PF01979">
    <property type="entry name" value="Amidohydro_1"/>
    <property type="match status" value="1"/>
</dbReference>
<dbReference type="GO" id="GO:0005829">
    <property type="term" value="C:cytosol"/>
    <property type="evidence" value="ECO:0007669"/>
    <property type="project" value="TreeGrafter"/>
</dbReference>
<evidence type="ECO:0000256" key="3">
    <source>
        <dbReference type="ARBA" id="ARBA00022801"/>
    </source>
</evidence>
<dbReference type="InterPro" id="IPR011059">
    <property type="entry name" value="Metal-dep_hydrolase_composite"/>
</dbReference>
<protein>
    <recommendedName>
        <fullName evidence="5">Amidohydrolase-related domain-containing protein</fullName>
    </recommendedName>
</protein>
<keyword evidence="3" id="KW-0378">Hydrolase</keyword>
<dbReference type="InterPro" id="IPR051607">
    <property type="entry name" value="Metallo-dep_hydrolases"/>
</dbReference>
<evidence type="ECO:0000259" key="5">
    <source>
        <dbReference type="Pfam" id="PF01979"/>
    </source>
</evidence>
<comment type="cofactor">
    <cofactor evidence="1">
        <name>Zn(2+)</name>
        <dbReference type="ChEBI" id="CHEBI:29105"/>
    </cofactor>
</comment>
<name>A0A6A6PZT9_9PEZI</name>
<dbReference type="InterPro" id="IPR006680">
    <property type="entry name" value="Amidohydro-rel"/>
</dbReference>
<keyword evidence="4" id="KW-0862">Zinc</keyword>
<dbReference type="SUPFAM" id="SSF51556">
    <property type="entry name" value="Metallo-dependent hydrolases"/>
    <property type="match status" value="1"/>
</dbReference>
<reference evidence="6" key="1">
    <citation type="journal article" date="2020" name="Stud. Mycol.">
        <title>101 Dothideomycetes genomes: a test case for predicting lifestyles and emergence of pathogens.</title>
        <authorList>
            <person name="Haridas S."/>
            <person name="Albert R."/>
            <person name="Binder M."/>
            <person name="Bloem J."/>
            <person name="Labutti K."/>
            <person name="Salamov A."/>
            <person name="Andreopoulos B."/>
            <person name="Baker S."/>
            <person name="Barry K."/>
            <person name="Bills G."/>
            <person name="Bluhm B."/>
            <person name="Cannon C."/>
            <person name="Castanera R."/>
            <person name="Culley D."/>
            <person name="Daum C."/>
            <person name="Ezra D."/>
            <person name="Gonzalez J."/>
            <person name="Henrissat B."/>
            <person name="Kuo A."/>
            <person name="Liang C."/>
            <person name="Lipzen A."/>
            <person name="Lutzoni F."/>
            <person name="Magnuson J."/>
            <person name="Mondo S."/>
            <person name="Nolan M."/>
            <person name="Ohm R."/>
            <person name="Pangilinan J."/>
            <person name="Park H.-J."/>
            <person name="Ramirez L."/>
            <person name="Alfaro M."/>
            <person name="Sun H."/>
            <person name="Tritt A."/>
            <person name="Yoshinaga Y."/>
            <person name="Zwiers L.-H."/>
            <person name="Turgeon B."/>
            <person name="Goodwin S."/>
            <person name="Spatafora J."/>
            <person name="Crous P."/>
            <person name="Grigoriev I."/>
        </authorList>
    </citation>
    <scope>NUCLEOTIDE SEQUENCE</scope>
    <source>
        <strain evidence="6">CBS 113389</strain>
    </source>
</reference>
<dbReference type="GeneID" id="54474046"/>
<feature type="domain" description="Amidohydrolase-related" evidence="5">
    <location>
        <begin position="61"/>
        <end position="417"/>
    </location>
</feature>
<evidence type="ECO:0000313" key="6">
    <source>
        <dbReference type="EMBL" id="KAF2485545.1"/>
    </source>
</evidence>
<dbReference type="InterPro" id="IPR032466">
    <property type="entry name" value="Metal_Hydrolase"/>
</dbReference>
<dbReference type="Proteomes" id="UP000799767">
    <property type="component" value="Unassembled WGS sequence"/>
</dbReference>
<evidence type="ECO:0000256" key="4">
    <source>
        <dbReference type="ARBA" id="ARBA00022833"/>
    </source>
</evidence>
<dbReference type="GO" id="GO:0019239">
    <property type="term" value="F:deaminase activity"/>
    <property type="evidence" value="ECO:0007669"/>
    <property type="project" value="TreeGrafter"/>
</dbReference>
<dbReference type="OrthoDB" id="194468at2759"/>
<dbReference type="PANTHER" id="PTHR11271">
    <property type="entry name" value="GUANINE DEAMINASE"/>
    <property type="match status" value="1"/>
</dbReference>
<evidence type="ECO:0000256" key="2">
    <source>
        <dbReference type="ARBA" id="ARBA00022723"/>
    </source>
</evidence>
<dbReference type="GO" id="GO:0046872">
    <property type="term" value="F:metal ion binding"/>
    <property type="evidence" value="ECO:0007669"/>
    <property type="project" value="UniProtKB-KW"/>
</dbReference>
<dbReference type="Gene3D" id="2.30.40.10">
    <property type="entry name" value="Urease, subunit C, domain 1"/>
    <property type="match status" value="1"/>
</dbReference>
<keyword evidence="7" id="KW-1185">Reference proteome</keyword>